<dbReference type="Proteomes" id="UP000823388">
    <property type="component" value="Chromosome 3N"/>
</dbReference>
<feature type="compositionally biased region" description="Low complexity" evidence="1">
    <location>
        <begin position="155"/>
        <end position="166"/>
    </location>
</feature>
<organism evidence="2 3">
    <name type="scientific">Panicum virgatum</name>
    <name type="common">Blackwell switchgrass</name>
    <dbReference type="NCBI Taxonomy" id="38727"/>
    <lineage>
        <taxon>Eukaryota</taxon>
        <taxon>Viridiplantae</taxon>
        <taxon>Streptophyta</taxon>
        <taxon>Embryophyta</taxon>
        <taxon>Tracheophyta</taxon>
        <taxon>Spermatophyta</taxon>
        <taxon>Magnoliopsida</taxon>
        <taxon>Liliopsida</taxon>
        <taxon>Poales</taxon>
        <taxon>Poaceae</taxon>
        <taxon>PACMAD clade</taxon>
        <taxon>Panicoideae</taxon>
        <taxon>Panicodae</taxon>
        <taxon>Paniceae</taxon>
        <taxon>Panicinae</taxon>
        <taxon>Panicum</taxon>
        <taxon>Panicum sect. Hiantes</taxon>
    </lineage>
</organism>
<keyword evidence="3" id="KW-1185">Reference proteome</keyword>
<feature type="compositionally biased region" description="Gly residues" evidence="1">
    <location>
        <begin position="167"/>
        <end position="196"/>
    </location>
</feature>
<evidence type="ECO:0000256" key="1">
    <source>
        <dbReference type="SAM" id="MobiDB-lite"/>
    </source>
</evidence>
<feature type="region of interest" description="Disordered" evidence="1">
    <location>
        <begin position="258"/>
        <end position="280"/>
    </location>
</feature>
<dbReference type="EMBL" id="CM029042">
    <property type="protein sequence ID" value="KAG2620495.1"/>
    <property type="molecule type" value="Genomic_DNA"/>
</dbReference>
<reference evidence="2" key="1">
    <citation type="submission" date="2020-05" db="EMBL/GenBank/DDBJ databases">
        <title>WGS assembly of Panicum virgatum.</title>
        <authorList>
            <person name="Lovell J.T."/>
            <person name="Jenkins J."/>
            <person name="Shu S."/>
            <person name="Juenger T.E."/>
            <person name="Schmutz J."/>
        </authorList>
    </citation>
    <scope>NUCLEOTIDE SEQUENCE</scope>
    <source>
        <strain evidence="2">AP13</strain>
    </source>
</reference>
<protein>
    <submittedName>
        <fullName evidence="2">Uncharacterized protein</fullName>
    </submittedName>
</protein>
<name>A0A8T0UEV1_PANVG</name>
<sequence>MHRRPPATPCPPAGQARSPRVAACPARHAAPPAPHVCRGLDRRHTANTCHVINPRHQNEALPLVQKLCVDHPPLSQVKAAGPPPPLSLVSLTHSLSLSLRRPQRRPYGRQRRRRHRALHLCSQQGLLAPASPGGSTQQRRWKRRSPEWWPARFGPRTATRPWATGAPAGGGGPATGVGGGVGAATGGGPAPDGGQRGHSRTAAGGAARGRRRCGPERRPAGAPAGDGGTATGGGRRGRPRVAAVAWPRAVAPPLLVGRRGCPRAAAAARPRGAAPPHLAV</sequence>
<evidence type="ECO:0000313" key="3">
    <source>
        <dbReference type="Proteomes" id="UP000823388"/>
    </source>
</evidence>
<comment type="caution">
    <text evidence="2">The sequence shown here is derived from an EMBL/GenBank/DDBJ whole genome shotgun (WGS) entry which is preliminary data.</text>
</comment>
<accession>A0A8T0UEV1</accession>
<gene>
    <name evidence="2" type="ORF">PVAP13_3NG172271</name>
</gene>
<evidence type="ECO:0000313" key="2">
    <source>
        <dbReference type="EMBL" id="KAG2620495.1"/>
    </source>
</evidence>
<dbReference type="AlphaFoldDB" id="A0A8T0UEV1"/>
<feature type="compositionally biased region" description="Gly residues" evidence="1">
    <location>
        <begin position="224"/>
        <end position="234"/>
    </location>
</feature>
<proteinExistence type="predicted"/>
<feature type="region of interest" description="Disordered" evidence="1">
    <location>
        <begin position="125"/>
        <end position="240"/>
    </location>
</feature>